<dbReference type="Proteomes" id="UP000245657">
    <property type="component" value="Unassembled WGS sequence"/>
</dbReference>
<dbReference type="OrthoDB" id="59577at2157"/>
<proteinExistence type="predicted"/>
<comment type="caution">
    <text evidence="1">The sequence shown here is derived from an EMBL/GenBank/DDBJ whole genome shotgun (WGS) entry which is preliminary data.</text>
</comment>
<dbReference type="AlphaFoldDB" id="A0A2V2NBR7"/>
<dbReference type="EMBL" id="QGMY01000006">
    <property type="protein sequence ID" value="PWR72743.1"/>
    <property type="molecule type" value="Genomic_DNA"/>
</dbReference>
<organism evidence="1 2">
    <name type="scientific">Methanospirillum lacunae</name>
    <dbReference type="NCBI Taxonomy" id="668570"/>
    <lineage>
        <taxon>Archaea</taxon>
        <taxon>Methanobacteriati</taxon>
        <taxon>Methanobacteriota</taxon>
        <taxon>Stenosarchaea group</taxon>
        <taxon>Methanomicrobia</taxon>
        <taxon>Methanomicrobiales</taxon>
        <taxon>Methanospirillaceae</taxon>
        <taxon>Methanospirillum</taxon>
    </lineage>
</organism>
<evidence type="ECO:0000313" key="2">
    <source>
        <dbReference type="Proteomes" id="UP000245657"/>
    </source>
</evidence>
<sequence>MAHFCLVFHRLEIIFIIIFLFIFQGVIAESIQNTSNPHEIFQYNNPLTQSSPIGTPILKTTGIQTTIISTTPTISAPIINTAPAPNFSSSDVSILLNPGWNFISTPVPLKSGKNTLNILKDINTRGHSLYGFDPVGGWTKLNSSDIFQPLIGIWIYSVSQISVPLEYDTKNSPYPDGIYLKKGWNAIGSSTTTAVPISEFLSSVKDNWVFFVAFNSLTQTTDSPLIRGWKSDPNTEQFLIQPGKGYWLFMSSDGVFSRPKKMSDIQVSGTVAYNTVSDDGWKFSIPGTVKGSISPNTGEITIESTDAFLTYAGKKYPIKMNINALMNQ</sequence>
<name>A0A2V2NBR7_9EURY</name>
<protein>
    <submittedName>
        <fullName evidence="1">Uncharacterized protein</fullName>
    </submittedName>
</protein>
<keyword evidence="2" id="KW-1185">Reference proteome</keyword>
<evidence type="ECO:0000313" key="1">
    <source>
        <dbReference type="EMBL" id="PWR72743.1"/>
    </source>
</evidence>
<dbReference type="GeneID" id="97548557"/>
<reference evidence="1 2" key="1">
    <citation type="submission" date="2018-05" db="EMBL/GenBank/DDBJ databases">
        <title>Draft genome of Methanospirillum lacunae Ki8-1.</title>
        <authorList>
            <person name="Dueholm M.S."/>
            <person name="Nielsen P.H."/>
            <person name="Bakmann L.F."/>
            <person name="Otzen D.E."/>
        </authorList>
    </citation>
    <scope>NUCLEOTIDE SEQUENCE [LARGE SCALE GENOMIC DNA]</scope>
    <source>
        <strain evidence="1 2">Ki8-1</strain>
    </source>
</reference>
<accession>A0A2V2NBR7</accession>
<gene>
    <name evidence="1" type="ORF">DK846_07270</name>
</gene>
<dbReference type="RefSeq" id="WP_109968254.1">
    <property type="nucleotide sequence ID" value="NZ_CP176093.1"/>
</dbReference>